<dbReference type="AlphaFoldDB" id="A0A9W8AW38"/>
<accession>A0A9W8AW38</accession>
<name>A0A9W8AW38_9FUNG</name>
<feature type="non-terminal residue" evidence="2">
    <location>
        <position position="144"/>
    </location>
</feature>
<dbReference type="Proteomes" id="UP001151582">
    <property type="component" value="Unassembled WGS sequence"/>
</dbReference>
<comment type="caution">
    <text evidence="2">The sequence shown here is derived from an EMBL/GenBank/DDBJ whole genome shotgun (WGS) entry which is preliminary data.</text>
</comment>
<gene>
    <name evidence="2" type="ORF">H4R34_005904</name>
</gene>
<evidence type="ECO:0000313" key="3">
    <source>
        <dbReference type="Proteomes" id="UP001151582"/>
    </source>
</evidence>
<keyword evidence="3" id="KW-1185">Reference proteome</keyword>
<evidence type="ECO:0000256" key="1">
    <source>
        <dbReference type="SAM" id="MobiDB-lite"/>
    </source>
</evidence>
<organism evidence="2 3">
    <name type="scientific">Dimargaris verticillata</name>
    <dbReference type="NCBI Taxonomy" id="2761393"/>
    <lineage>
        <taxon>Eukaryota</taxon>
        <taxon>Fungi</taxon>
        <taxon>Fungi incertae sedis</taxon>
        <taxon>Zoopagomycota</taxon>
        <taxon>Kickxellomycotina</taxon>
        <taxon>Dimargaritomycetes</taxon>
        <taxon>Dimargaritales</taxon>
        <taxon>Dimargaritaceae</taxon>
        <taxon>Dimargaris</taxon>
    </lineage>
</organism>
<reference evidence="2" key="1">
    <citation type="submission" date="2022-07" db="EMBL/GenBank/DDBJ databases">
        <title>Phylogenomic reconstructions and comparative analyses of Kickxellomycotina fungi.</title>
        <authorList>
            <person name="Reynolds N.K."/>
            <person name="Stajich J.E."/>
            <person name="Barry K."/>
            <person name="Grigoriev I.V."/>
            <person name="Crous P."/>
            <person name="Smith M.E."/>
        </authorList>
    </citation>
    <scope>NUCLEOTIDE SEQUENCE</scope>
    <source>
        <strain evidence="2">RSA 567</strain>
    </source>
</reference>
<sequence>MPRFTLPGQAHSLASEPTALAIVPSNASSSSTLASTATHRSTTSQLYQQSQRFFRLVRQKASKSAVTRQPQAWLSALKHPMGPRKPLTNDSQQSLAVLPRTPGACLDFPLAPNTAGGVGCPPAVPNPSPAPVAKQLGDTDSAIS</sequence>
<proteinExistence type="predicted"/>
<evidence type="ECO:0000313" key="2">
    <source>
        <dbReference type="EMBL" id="KAJ1970930.1"/>
    </source>
</evidence>
<dbReference type="EMBL" id="JANBQB010001574">
    <property type="protein sequence ID" value="KAJ1970930.1"/>
    <property type="molecule type" value="Genomic_DNA"/>
</dbReference>
<feature type="region of interest" description="Disordered" evidence="1">
    <location>
        <begin position="116"/>
        <end position="144"/>
    </location>
</feature>
<protein>
    <submittedName>
        <fullName evidence="2">Uncharacterized protein</fullName>
    </submittedName>
</protein>